<sequence length="112" mass="13025">MVRFLALVNTKGLIRFVRIFNPIPSDETEFEQWLVKTIKMCLSNDRSKAPIITVGSEPAIVYKRFASLYFIAGVEENESEFEVLELLDHIIEILDLYFEDVVRVRCSQKLII</sequence>
<name>A0ACC2UIC3_9FUNG</name>
<gene>
    <name evidence="1" type="ORF">DSO57_1002677</name>
</gene>
<comment type="caution">
    <text evidence="1">The sequence shown here is derived from an EMBL/GenBank/DDBJ whole genome shotgun (WGS) entry which is preliminary data.</text>
</comment>
<protein>
    <submittedName>
        <fullName evidence="1">Uncharacterized protein</fullName>
    </submittedName>
</protein>
<accession>A0ACC2UIC3</accession>
<evidence type="ECO:0000313" key="1">
    <source>
        <dbReference type="EMBL" id="KAJ9086549.1"/>
    </source>
</evidence>
<keyword evidence="2" id="KW-1185">Reference proteome</keyword>
<dbReference type="Proteomes" id="UP001165960">
    <property type="component" value="Unassembled WGS sequence"/>
</dbReference>
<proteinExistence type="predicted"/>
<dbReference type="EMBL" id="QTSX02000716">
    <property type="protein sequence ID" value="KAJ9086549.1"/>
    <property type="molecule type" value="Genomic_DNA"/>
</dbReference>
<reference evidence="1" key="1">
    <citation type="submission" date="2022-04" db="EMBL/GenBank/DDBJ databases">
        <title>Genome of the entomopathogenic fungus Entomophthora muscae.</title>
        <authorList>
            <person name="Elya C."/>
            <person name="Lovett B.R."/>
            <person name="Lee E."/>
            <person name="Macias A.M."/>
            <person name="Hajek A.E."/>
            <person name="De Bivort B.L."/>
            <person name="Kasson M.T."/>
            <person name="De Fine Licht H.H."/>
            <person name="Stajich J.E."/>
        </authorList>
    </citation>
    <scope>NUCLEOTIDE SEQUENCE</scope>
    <source>
        <strain evidence="1">Berkeley</strain>
    </source>
</reference>
<organism evidence="1 2">
    <name type="scientific">Entomophthora muscae</name>
    <dbReference type="NCBI Taxonomy" id="34485"/>
    <lineage>
        <taxon>Eukaryota</taxon>
        <taxon>Fungi</taxon>
        <taxon>Fungi incertae sedis</taxon>
        <taxon>Zoopagomycota</taxon>
        <taxon>Entomophthoromycotina</taxon>
        <taxon>Entomophthoromycetes</taxon>
        <taxon>Entomophthorales</taxon>
        <taxon>Entomophthoraceae</taxon>
        <taxon>Entomophthora</taxon>
    </lineage>
</organism>
<evidence type="ECO:0000313" key="2">
    <source>
        <dbReference type="Proteomes" id="UP001165960"/>
    </source>
</evidence>